<dbReference type="Pfam" id="PF13335">
    <property type="entry name" value="Mg_chelatase_C"/>
    <property type="match status" value="1"/>
</dbReference>
<dbReference type="PANTHER" id="PTHR32039">
    <property type="entry name" value="MAGNESIUM-CHELATASE SUBUNIT CHLI"/>
    <property type="match status" value="1"/>
</dbReference>
<dbReference type="InterPro" id="IPR025158">
    <property type="entry name" value="Mg_chelat-rel_C"/>
</dbReference>
<dbReference type="InterPro" id="IPR020568">
    <property type="entry name" value="Ribosomal_Su5_D2-typ_SF"/>
</dbReference>
<dbReference type="InterPro" id="IPR045006">
    <property type="entry name" value="CHLI-like"/>
</dbReference>
<dbReference type="Gene3D" id="3.30.230.10">
    <property type="match status" value="1"/>
</dbReference>
<dbReference type="GO" id="GO:0005524">
    <property type="term" value="F:ATP binding"/>
    <property type="evidence" value="ECO:0007669"/>
    <property type="project" value="UniProtKB-KW"/>
</dbReference>
<keyword evidence="3" id="KW-0067">ATP-binding</keyword>
<dbReference type="Pfam" id="PF01078">
    <property type="entry name" value="Mg_chelatase"/>
    <property type="match status" value="1"/>
</dbReference>
<accession>A0A0G1PMI1</accession>
<dbReference type="PATRIC" id="fig|1619001.3.peg.335"/>
<feature type="domain" description="AAA+ ATPase" evidence="4">
    <location>
        <begin position="213"/>
        <end position="396"/>
    </location>
</feature>
<reference evidence="5 6" key="1">
    <citation type="journal article" date="2015" name="Nature">
        <title>rRNA introns, odd ribosomes, and small enigmatic genomes across a large radiation of phyla.</title>
        <authorList>
            <person name="Brown C.T."/>
            <person name="Hug L.A."/>
            <person name="Thomas B.C."/>
            <person name="Sharon I."/>
            <person name="Castelle C.J."/>
            <person name="Singh A."/>
            <person name="Wilkins M.J."/>
            <person name="Williams K.H."/>
            <person name="Banfield J.F."/>
        </authorList>
    </citation>
    <scope>NUCLEOTIDE SEQUENCE [LARGE SCALE GENOMIC DNA]</scope>
</reference>
<protein>
    <recommendedName>
        <fullName evidence="4">AAA+ ATPase domain-containing protein</fullName>
    </recommendedName>
</protein>
<dbReference type="EMBL" id="LCMG01000005">
    <property type="protein sequence ID" value="KKU34014.1"/>
    <property type="molecule type" value="Genomic_DNA"/>
</dbReference>
<dbReference type="PANTHER" id="PTHR32039:SF7">
    <property type="entry name" value="COMPETENCE PROTEIN COMM"/>
    <property type="match status" value="1"/>
</dbReference>
<dbReference type="PRINTS" id="PR01657">
    <property type="entry name" value="MCMFAMILY"/>
</dbReference>
<sequence length="509" mass="55819">MYSKHVTTLALCGIQPIPVFVEADISPGLPQFQIVGLPDAMVKEARDRIRSAIKNSGFPFPRTRLTINLAPADVKKQGTFYDLPIALAILLAEGEFSKEMILDSIFMGELALNGDIRSVTGTLGAALLAQYLKTKNVFVPKENVQEALAIPSLSIFGASSLINLVLHLKKEQVIPPAHKIKQGRKAHSVYPILLEDIKGQAHAKRGLEITASGAHNVLLKGPPGTGKTMLARALPSLLPSLTYQESIETTSIASVAGILKSNQGLIIEPPFRHPHHSSSATALVGGGSWPKPGEVSLAHRGILFLDELPEFSRHVLEHLRQPMEDGEVTISRVANTIQFPARFLLAATMNPCPCGFADDPKQTCTCTPSMIHHYRKRLSGPLLDRFDLIIEVPRLDPDAFCSSHVQETSKEVQKRVEKARTIQQKRMKKAGIFSNAEIPASLLDTFCKKDTEASEILRQALRQQRISARGYARACKIARTIADMEECEYISAPHIAEALQYKEGNSLMT</sequence>
<dbReference type="InterPro" id="IPR003593">
    <property type="entry name" value="AAA+_ATPase"/>
</dbReference>
<dbReference type="InterPro" id="IPR014721">
    <property type="entry name" value="Ribsml_uS5_D2-typ_fold_subgr"/>
</dbReference>
<comment type="caution">
    <text evidence="5">The sequence shown here is derived from an EMBL/GenBank/DDBJ whole genome shotgun (WGS) entry which is preliminary data.</text>
</comment>
<evidence type="ECO:0000256" key="3">
    <source>
        <dbReference type="ARBA" id="ARBA00022840"/>
    </source>
</evidence>
<evidence type="ECO:0000313" key="6">
    <source>
        <dbReference type="Proteomes" id="UP000034705"/>
    </source>
</evidence>
<evidence type="ECO:0000256" key="1">
    <source>
        <dbReference type="ARBA" id="ARBA00006354"/>
    </source>
</evidence>
<proteinExistence type="inferred from homology"/>
<dbReference type="AlphaFoldDB" id="A0A0G1PMI1"/>
<dbReference type="Pfam" id="PF13541">
    <property type="entry name" value="ChlI"/>
    <property type="match status" value="1"/>
</dbReference>
<dbReference type="SUPFAM" id="SSF54211">
    <property type="entry name" value="Ribosomal protein S5 domain 2-like"/>
    <property type="match status" value="1"/>
</dbReference>
<dbReference type="InterPro" id="IPR001208">
    <property type="entry name" value="MCM_dom"/>
</dbReference>
<dbReference type="InterPro" id="IPR027417">
    <property type="entry name" value="P-loop_NTPase"/>
</dbReference>
<dbReference type="SUPFAM" id="SSF52540">
    <property type="entry name" value="P-loop containing nucleoside triphosphate hydrolases"/>
    <property type="match status" value="1"/>
</dbReference>
<dbReference type="Proteomes" id="UP000034705">
    <property type="component" value="Unassembled WGS sequence"/>
</dbReference>
<name>A0A0G1PMI1_9BACT</name>
<dbReference type="Gene3D" id="3.40.50.300">
    <property type="entry name" value="P-loop containing nucleotide triphosphate hydrolases"/>
    <property type="match status" value="1"/>
</dbReference>
<dbReference type="InterPro" id="IPR000523">
    <property type="entry name" value="Mg_chelatse_chII-like_cat_dom"/>
</dbReference>
<keyword evidence="2" id="KW-0547">Nucleotide-binding</keyword>
<evidence type="ECO:0000259" key="4">
    <source>
        <dbReference type="SMART" id="SM00382"/>
    </source>
</evidence>
<evidence type="ECO:0000256" key="2">
    <source>
        <dbReference type="ARBA" id="ARBA00022741"/>
    </source>
</evidence>
<dbReference type="GO" id="GO:0003677">
    <property type="term" value="F:DNA binding"/>
    <property type="evidence" value="ECO:0007669"/>
    <property type="project" value="InterPro"/>
</dbReference>
<dbReference type="NCBIfam" id="TIGR00368">
    <property type="entry name" value="YifB family Mg chelatase-like AAA ATPase"/>
    <property type="match status" value="1"/>
</dbReference>
<comment type="similarity">
    <text evidence="1">Belongs to the Mg-chelatase subunits D/I family. ComM subfamily.</text>
</comment>
<organism evidence="5 6">
    <name type="scientific">Candidatus Uhrbacteria bacterium GW2011_GWF2_46_218</name>
    <dbReference type="NCBI Taxonomy" id="1619001"/>
    <lineage>
        <taxon>Bacteria</taxon>
        <taxon>Candidatus Uhriibacteriota</taxon>
    </lineage>
</organism>
<evidence type="ECO:0000313" key="5">
    <source>
        <dbReference type="EMBL" id="KKU34014.1"/>
    </source>
</evidence>
<dbReference type="InterPro" id="IPR004482">
    <property type="entry name" value="Mg_chelat-rel"/>
</dbReference>
<dbReference type="SMART" id="SM00382">
    <property type="entry name" value="AAA"/>
    <property type="match status" value="1"/>
</dbReference>
<gene>
    <name evidence="5" type="ORF">UX45_C0005G0024</name>
</gene>